<dbReference type="GO" id="GO:0008474">
    <property type="term" value="F:palmitoyl-(protein) hydrolase activity"/>
    <property type="evidence" value="ECO:0007669"/>
    <property type="project" value="TreeGrafter"/>
</dbReference>
<evidence type="ECO:0000256" key="1">
    <source>
        <dbReference type="ARBA" id="ARBA00006499"/>
    </source>
</evidence>
<evidence type="ECO:0000313" key="4">
    <source>
        <dbReference type="EMBL" id="KAK0507872.1"/>
    </source>
</evidence>
<organism evidence="4 5">
    <name type="scientific">Cladonia borealis</name>
    <dbReference type="NCBI Taxonomy" id="184061"/>
    <lineage>
        <taxon>Eukaryota</taxon>
        <taxon>Fungi</taxon>
        <taxon>Dikarya</taxon>
        <taxon>Ascomycota</taxon>
        <taxon>Pezizomycotina</taxon>
        <taxon>Lecanoromycetes</taxon>
        <taxon>OSLEUM clade</taxon>
        <taxon>Lecanoromycetidae</taxon>
        <taxon>Lecanorales</taxon>
        <taxon>Lecanorineae</taxon>
        <taxon>Cladoniaceae</taxon>
        <taxon>Cladonia</taxon>
    </lineage>
</organism>
<feature type="region of interest" description="Disordered" evidence="2">
    <location>
        <begin position="228"/>
        <end position="252"/>
    </location>
</feature>
<gene>
    <name evidence="4" type="ORF">JMJ35_009761</name>
</gene>
<feature type="region of interest" description="Disordered" evidence="2">
    <location>
        <begin position="1"/>
        <end position="60"/>
    </location>
</feature>
<proteinExistence type="inferred from homology"/>
<evidence type="ECO:0000259" key="3">
    <source>
        <dbReference type="Pfam" id="PF02230"/>
    </source>
</evidence>
<reference evidence="4" key="1">
    <citation type="submission" date="2023-03" db="EMBL/GenBank/DDBJ databases">
        <title>Complete genome of Cladonia borealis.</title>
        <authorList>
            <person name="Park H."/>
        </authorList>
    </citation>
    <scope>NUCLEOTIDE SEQUENCE</scope>
    <source>
        <strain evidence="4">ANT050790</strain>
    </source>
</reference>
<comment type="caution">
    <text evidence="4">The sequence shown here is derived from an EMBL/GenBank/DDBJ whole genome shotgun (WGS) entry which is preliminary data.</text>
</comment>
<evidence type="ECO:0000313" key="5">
    <source>
        <dbReference type="Proteomes" id="UP001166286"/>
    </source>
</evidence>
<dbReference type="InterPro" id="IPR029058">
    <property type="entry name" value="AB_hydrolase_fold"/>
</dbReference>
<dbReference type="Gene3D" id="3.40.50.1820">
    <property type="entry name" value="alpha/beta hydrolase"/>
    <property type="match status" value="1"/>
</dbReference>
<dbReference type="InterPro" id="IPR050565">
    <property type="entry name" value="LYPA1-2/EST-like"/>
</dbReference>
<dbReference type="AlphaFoldDB" id="A0AA39QRJ1"/>
<feature type="domain" description="Phospholipase/carboxylesterase/thioesterase" evidence="3">
    <location>
        <begin position="275"/>
        <end position="334"/>
    </location>
</feature>
<dbReference type="EMBL" id="JAFEKC020000022">
    <property type="protein sequence ID" value="KAK0507872.1"/>
    <property type="molecule type" value="Genomic_DNA"/>
</dbReference>
<sequence length="361" mass="39681">MAEMHPQSSASEPRASQNTKSTNHSNQKPDTKTSPQPSPVPPNPSAKLTSKLKSTSYPPPLITPPLSTHLHSIIILHGRGSSASSFAPPLLSTPISPSQALTLTLRTTLPHAKFIFPTASKRRAVLYNRTSINQWFDYSSLTEPTMEREELQIEGLWESSAYIHSLLREEIEIVGAGNVVLGGLSQGCAASLIALLMWEGQEPLGAAFGMCGWLPFRKQMEEIIARPQYDANDDEDDPFERSGQGGEESDPPTQAIEFLCEEVGVSGVQPSMSFHRTPLFLGHGTEDEKVSLHLGVEAANCLRILGMQVSWTQYDGLAHWYSAAMLSDLLDFLQGLDLGSAIRREMKLYGEQPSLHHDEYC</sequence>
<dbReference type="Pfam" id="PF02230">
    <property type="entry name" value="Abhydrolase_2"/>
    <property type="match status" value="2"/>
</dbReference>
<dbReference type="PANTHER" id="PTHR10655">
    <property type="entry name" value="LYSOPHOSPHOLIPASE-RELATED"/>
    <property type="match status" value="1"/>
</dbReference>
<feature type="domain" description="Phospholipase/carboxylesterase/thioesterase" evidence="3">
    <location>
        <begin position="63"/>
        <end position="222"/>
    </location>
</feature>
<dbReference type="GO" id="GO:0005737">
    <property type="term" value="C:cytoplasm"/>
    <property type="evidence" value="ECO:0007669"/>
    <property type="project" value="TreeGrafter"/>
</dbReference>
<feature type="compositionally biased region" description="Polar residues" evidence="2">
    <location>
        <begin position="1"/>
        <end position="28"/>
    </location>
</feature>
<feature type="compositionally biased region" description="Low complexity" evidence="2">
    <location>
        <begin position="45"/>
        <end position="56"/>
    </location>
</feature>
<dbReference type="Proteomes" id="UP001166286">
    <property type="component" value="Unassembled WGS sequence"/>
</dbReference>
<name>A0AA39QRJ1_9LECA</name>
<protein>
    <recommendedName>
        <fullName evidence="3">Phospholipase/carboxylesterase/thioesterase domain-containing protein</fullName>
    </recommendedName>
</protein>
<evidence type="ECO:0000256" key="2">
    <source>
        <dbReference type="SAM" id="MobiDB-lite"/>
    </source>
</evidence>
<dbReference type="PANTHER" id="PTHR10655:SF64">
    <property type="entry name" value="PHOSPHOLIPASE_CARBOXYLESTERASE_THIOESTERASE DOMAIN-CONTAINING PROTEIN"/>
    <property type="match status" value="1"/>
</dbReference>
<keyword evidence="5" id="KW-1185">Reference proteome</keyword>
<dbReference type="SUPFAM" id="SSF53474">
    <property type="entry name" value="alpha/beta-Hydrolases"/>
    <property type="match status" value="1"/>
</dbReference>
<comment type="similarity">
    <text evidence="1">Belongs to the AB hydrolase superfamily. AB hydrolase 2 family.</text>
</comment>
<dbReference type="InterPro" id="IPR003140">
    <property type="entry name" value="PLipase/COase/thioEstase"/>
</dbReference>
<dbReference type="GO" id="GO:0052689">
    <property type="term" value="F:carboxylic ester hydrolase activity"/>
    <property type="evidence" value="ECO:0007669"/>
    <property type="project" value="TreeGrafter"/>
</dbReference>
<accession>A0AA39QRJ1</accession>